<dbReference type="InterPro" id="IPR024370">
    <property type="entry name" value="PBP_domain"/>
</dbReference>
<reference evidence="11" key="1">
    <citation type="journal article" date="2019" name="Int. J. Syst. Evol. Microbiol.">
        <title>The Global Catalogue of Microorganisms (GCM) 10K type strain sequencing project: providing services to taxonomists for standard genome sequencing and annotation.</title>
        <authorList>
            <consortium name="The Broad Institute Genomics Platform"/>
            <consortium name="The Broad Institute Genome Sequencing Center for Infectious Disease"/>
            <person name="Wu L."/>
            <person name="Ma J."/>
        </authorList>
    </citation>
    <scope>NUCLEOTIDE SEQUENCE [LARGE SCALE GENOMIC DNA]</scope>
    <source>
        <strain evidence="11">CCUG 55491</strain>
    </source>
</reference>
<dbReference type="InterPro" id="IPR005673">
    <property type="entry name" value="ABC_phos-bd_PstS"/>
</dbReference>
<evidence type="ECO:0000256" key="1">
    <source>
        <dbReference type="ARBA" id="ARBA00002841"/>
    </source>
</evidence>
<proteinExistence type="inferred from homology"/>
<organism evidence="10 11">
    <name type="scientific">Lysobacter koreensis</name>
    <dbReference type="NCBI Taxonomy" id="266122"/>
    <lineage>
        <taxon>Bacteria</taxon>
        <taxon>Pseudomonadati</taxon>
        <taxon>Pseudomonadota</taxon>
        <taxon>Gammaproteobacteria</taxon>
        <taxon>Lysobacterales</taxon>
        <taxon>Lysobacteraceae</taxon>
        <taxon>Lysobacter</taxon>
    </lineage>
</organism>
<evidence type="ECO:0000256" key="2">
    <source>
        <dbReference type="ARBA" id="ARBA00008725"/>
    </source>
</evidence>
<evidence type="ECO:0000256" key="7">
    <source>
        <dbReference type="PIRNR" id="PIRNR002756"/>
    </source>
</evidence>
<protein>
    <recommendedName>
        <fullName evidence="4 7">Phosphate-binding protein PstS</fullName>
    </recommendedName>
</protein>
<keyword evidence="8" id="KW-0732">Signal</keyword>
<comment type="similarity">
    <text evidence="2 7">Belongs to the PstS family.</text>
</comment>
<dbReference type="EMBL" id="JBHTIH010000002">
    <property type="protein sequence ID" value="MFD0737799.1"/>
    <property type="molecule type" value="Genomic_DNA"/>
</dbReference>
<comment type="caution">
    <text evidence="10">The sequence shown here is derived from an EMBL/GenBank/DDBJ whole genome shotgun (WGS) entry which is preliminary data.</text>
</comment>
<dbReference type="Gene3D" id="3.40.190.10">
    <property type="entry name" value="Periplasmic binding protein-like II"/>
    <property type="match status" value="2"/>
</dbReference>
<name>A0ABW2YHE8_9GAMM</name>
<sequence>MFKSIQFRLAALAIATACGASAQAADVTGAGASFVYPVMSKWSADYAKASKKRVNYQSIGSGGGIAQIKAGTVDFGSSDAPLKPEELAKHGLAQFPSVIGGVVPVINVPGVPAGAMKLDGATLGNIFLGKIKMWNDPAIVALNGGVKLPAKKITVVHRSDGSGTTFNFVNYLSKVNPEWKAKVGEGTAVKWPVGIGGKGNEGVAAYVKQISGGIGYVELSYALQNKMSYSRLKNPAGNFVLPSDETFQAAAASAQWADAKDFYLVMTNAPGANSWPITATNFILMYKQPKNAAGAKQAKEFFRWVYANGDAQAKKLDYVPLPDALVTQIEGYWKANMAY</sequence>
<dbReference type="InterPro" id="IPR050962">
    <property type="entry name" value="Phosphate-bind_PstS"/>
</dbReference>
<evidence type="ECO:0000256" key="6">
    <source>
        <dbReference type="ARBA" id="ARBA00022592"/>
    </source>
</evidence>
<evidence type="ECO:0000313" key="10">
    <source>
        <dbReference type="EMBL" id="MFD0737799.1"/>
    </source>
</evidence>
<dbReference type="SUPFAM" id="SSF53850">
    <property type="entry name" value="Periplasmic binding protein-like II"/>
    <property type="match status" value="1"/>
</dbReference>
<dbReference type="RefSeq" id="WP_386810762.1">
    <property type="nucleotide sequence ID" value="NZ_JBHTIH010000002.1"/>
</dbReference>
<feature type="domain" description="PBP" evidence="9">
    <location>
        <begin position="22"/>
        <end position="307"/>
    </location>
</feature>
<gene>
    <name evidence="10" type="primary">pstS</name>
    <name evidence="10" type="ORF">ACFQZQ_00640</name>
</gene>
<dbReference type="CDD" id="cd13565">
    <property type="entry name" value="PBP2_PstS"/>
    <property type="match status" value="1"/>
</dbReference>
<evidence type="ECO:0000256" key="4">
    <source>
        <dbReference type="ARBA" id="ARBA00021889"/>
    </source>
</evidence>
<dbReference type="NCBIfam" id="TIGR00975">
    <property type="entry name" value="3a0107s03"/>
    <property type="match status" value="1"/>
</dbReference>
<dbReference type="Proteomes" id="UP001597090">
    <property type="component" value="Unassembled WGS sequence"/>
</dbReference>
<evidence type="ECO:0000259" key="9">
    <source>
        <dbReference type="Pfam" id="PF12849"/>
    </source>
</evidence>
<dbReference type="PANTHER" id="PTHR42996">
    <property type="entry name" value="PHOSPHATE-BINDING PROTEIN PSTS"/>
    <property type="match status" value="1"/>
</dbReference>
<dbReference type="Pfam" id="PF12849">
    <property type="entry name" value="PBP_like_2"/>
    <property type="match status" value="1"/>
</dbReference>
<dbReference type="NCBIfam" id="NF008171">
    <property type="entry name" value="PRK10918.1"/>
    <property type="match status" value="1"/>
</dbReference>
<comment type="subunit">
    <text evidence="3 7">The complex is composed of two ATP-binding proteins (PstB), two transmembrane proteins (PstC and PstA) and a solute-binding protein (PstS).</text>
</comment>
<dbReference type="PANTHER" id="PTHR42996:SF1">
    <property type="entry name" value="PHOSPHATE-BINDING PROTEIN PSTS"/>
    <property type="match status" value="1"/>
</dbReference>
<accession>A0ABW2YHE8</accession>
<evidence type="ECO:0000313" key="11">
    <source>
        <dbReference type="Proteomes" id="UP001597090"/>
    </source>
</evidence>
<keyword evidence="11" id="KW-1185">Reference proteome</keyword>
<dbReference type="PIRSF" id="PIRSF002756">
    <property type="entry name" value="PstS"/>
    <property type="match status" value="1"/>
</dbReference>
<feature type="chain" id="PRO_5045182195" description="Phosphate-binding protein PstS" evidence="8">
    <location>
        <begin position="25"/>
        <end position="339"/>
    </location>
</feature>
<keyword evidence="6 7" id="KW-0592">Phosphate transport</keyword>
<evidence type="ECO:0000256" key="5">
    <source>
        <dbReference type="ARBA" id="ARBA00022448"/>
    </source>
</evidence>
<feature type="signal peptide" evidence="8">
    <location>
        <begin position="1"/>
        <end position="24"/>
    </location>
</feature>
<evidence type="ECO:0000256" key="8">
    <source>
        <dbReference type="SAM" id="SignalP"/>
    </source>
</evidence>
<evidence type="ECO:0000256" key="3">
    <source>
        <dbReference type="ARBA" id="ARBA00011529"/>
    </source>
</evidence>
<keyword evidence="5 7" id="KW-0813">Transport</keyword>
<comment type="function">
    <text evidence="1 7">Part of the ABC transporter complex PstSACB involved in phosphate import.</text>
</comment>